<keyword evidence="4" id="KW-1185">Reference proteome</keyword>
<dbReference type="RefSeq" id="WP_194503208.1">
    <property type="nucleotide sequence ID" value="NZ_JADIVZ010000003.1"/>
</dbReference>
<reference evidence="3" key="1">
    <citation type="submission" date="2020-11" db="EMBL/GenBank/DDBJ databases">
        <title>Nocardioides sp. CBS4Y-1, whole genome shotgun sequence.</title>
        <authorList>
            <person name="Tuo L."/>
        </authorList>
    </citation>
    <scope>NUCLEOTIDE SEQUENCE</scope>
    <source>
        <strain evidence="3">CBS4Y-1</strain>
    </source>
</reference>
<dbReference type="Gene3D" id="3.40.50.1240">
    <property type="entry name" value="Phosphoglycerate mutase-like"/>
    <property type="match status" value="1"/>
</dbReference>
<feature type="active site" description="Tele-phosphohistidine intermediate" evidence="1">
    <location>
        <position position="31"/>
    </location>
</feature>
<dbReference type="SMART" id="SM00855">
    <property type="entry name" value="PGAM"/>
    <property type="match status" value="1"/>
</dbReference>
<evidence type="ECO:0000256" key="2">
    <source>
        <dbReference type="PIRSR" id="PIRSR613078-2"/>
    </source>
</evidence>
<feature type="binding site" evidence="2">
    <location>
        <position position="80"/>
    </location>
    <ligand>
        <name>substrate</name>
    </ligand>
</feature>
<dbReference type="PANTHER" id="PTHR48100:SF62">
    <property type="entry name" value="GLUCOSYL-3-PHOSPHOGLYCERATE PHOSPHATASE"/>
    <property type="match status" value="1"/>
</dbReference>
<sequence>MTAQTSNLAAPVLAGRAGGWATRRRLVLLRHGRTTYNAEKRIQGQVDSSLDDVGLAQAAAVAPVIASLGPVLLWSSDLGRAAATAAHVSTATGLEVRTDERLREFSLGRYEGHTHDDLARVAPDQLEHLRRGDFHLLTEAEPVDAVRARFNAALGELWAALEPGQLGIAVSHGAAIRTALAEQLRWPHEVARQLNPLENCGWVELVEGPQEEPPRLIAYNRTAPAGG</sequence>
<dbReference type="Proteomes" id="UP000656804">
    <property type="component" value="Unassembled WGS sequence"/>
</dbReference>
<evidence type="ECO:0000313" key="3">
    <source>
        <dbReference type="EMBL" id="MBF4161968.1"/>
    </source>
</evidence>
<dbReference type="InterPro" id="IPR013078">
    <property type="entry name" value="His_Pase_superF_clade-1"/>
</dbReference>
<feature type="binding site" evidence="2">
    <location>
        <begin position="130"/>
        <end position="131"/>
    </location>
    <ligand>
        <name>substrate</name>
    </ligand>
</feature>
<feature type="binding site" evidence="2">
    <location>
        <begin position="30"/>
        <end position="37"/>
    </location>
    <ligand>
        <name>substrate</name>
    </ligand>
</feature>
<dbReference type="InterPro" id="IPR050275">
    <property type="entry name" value="PGM_Phosphatase"/>
</dbReference>
<dbReference type="InterPro" id="IPR029033">
    <property type="entry name" value="His_PPase_superfam"/>
</dbReference>
<comment type="caution">
    <text evidence="3">The sequence shown here is derived from an EMBL/GenBank/DDBJ whole genome shotgun (WGS) entry which is preliminary data.</text>
</comment>
<feature type="active site" description="Proton donor/acceptor" evidence="1">
    <location>
        <position position="104"/>
    </location>
</feature>
<name>A0A930UW51_9ACTN</name>
<dbReference type="SUPFAM" id="SSF53254">
    <property type="entry name" value="Phosphoglycerate mutase-like"/>
    <property type="match status" value="1"/>
</dbReference>
<dbReference type="PANTHER" id="PTHR48100">
    <property type="entry name" value="BROAD-SPECIFICITY PHOSPHATASE YOR283W-RELATED"/>
    <property type="match status" value="1"/>
</dbReference>
<accession>A0A930UW51</accession>
<evidence type="ECO:0000313" key="4">
    <source>
        <dbReference type="Proteomes" id="UP000656804"/>
    </source>
</evidence>
<dbReference type="AlphaFoldDB" id="A0A930UW51"/>
<organism evidence="3 4">
    <name type="scientific">Nocardioides acrostichi</name>
    <dbReference type="NCBI Taxonomy" id="2784339"/>
    <lineage>
        <taxon>Bacteria</taxon>
        <taxon>Bacillati</taxon>
        <taxon>Actinomycetota</taxon>
        <taxon>Actinomycetes</taxon>
        <taxon>Propionibacteriales</taxon>
        <taxon>Nocardioidaceae</taxon>
        <taxon>Nocardioides</taxon>
    </lineage>
</organism>
<proteinExistence type="predicted"/>
<evidence type="ECO:0000256" key="1">
    <source>
        <dbReference type="PIRSR" id="PIRSR613078-1"/>
    </source>
</evidence>
<dbReference type="CDD" id="cd07067">
    <property type="entry name" value="HP_PGM_like"/>
    <property type="match status" value="1"/>
</dbReference>
<dbReference type="Pfam" id="PF00300">
    <property type="entry name" value="His_Phos_1"/>
    <property type="match status" value="1"/>
</dbReference>
<dbReference type="GO" id="GO:0005737">
    <property type="term" value="C:cytoplasm"/>
    <property type="evidence" value="ECO:0007669"/>
    <property type="project" value="TreeGrafter"/>
</dbReference>
<dbReference type="EMBL" id="JADIVZ010000003">
    <property type="protein sequence ID" value="MBF4161968.1"/>
    <property type="molecule type" value="Genomic_DNA"/>
</dbReference>
<dbReference type="GO" id="GO:0016791">
    <property type="term" value="F:phosphatase activity"/>
    <property type="evidence" value="ECO:0007669"/>
    <property type="project" value="TreeGrafter"/>
</dbReference>
<protein>
    <submittedName>
        <fullName evidence="3">Histidine phosphatase family protein</fullName>
    </submittedName>
</protein>
<gene>
    <name evidence="3" type="ORF">ISG29_09710</name>
</gene>